<dbReference type="OrthoDB" id="7594837at2"/>
<dbReference type="Pfam" id="PF26624">
    <property type="entry name" value="DUF8200"/>
    <property type="match status" value="1"/>
</dbReference>
<dbReference type="AlphaFoldDB" id="A0A844ZTT3"/>
<keyword evidence="3" id="KW-1185">Reference proteome</keyword>
<dbReference type="InterPro" id="IPR058513">
    <property type="entry name" value="DUF8200"/>
</dbReference>
<comment type="caution">
    <text evidence="2">The sequence shown here is derived from an EMBL/GenBank/DDBJ whole genome shotgun (WGS) entry which is preliminary data.</text>
</comment>
<reference evidence="2 3" key="1">
    <citation type="submission" date="2019-12" db="EMBL/GenBank/DDBJ databases">
        <title>Genomic-based taxomic classification of the family Erythrobacteraceae.</title>
        <authorList>
            <person name="Xu L."/>
        </authorList>
    </citation>
    <scope>NUCLEOTIDE SEQUENCE [LARGE SCALE GENOMIC DNA]</scope>
    <source>
        <strain evidence="2 3">KCTC 52763</strain>
    </source>
</reference>
<proteinExistence type="predicted"/>
<protein>
    <submittedName>
        <fullName evidence="2">Uncharacterized protein</fullName>
    </submittedName>
</protein>
<evidence type="ECO:0000313" key="2">
    <source>
        <dbReference type="EMBL" id="MXO91721.1"/>
    </source>
</evidence>
<dbReference type="Proteomes" id="UP000442714">
    <property type="component" value="Unassembled WGS sequence"/>
</dbReference>
<evidence type="ECO:0000313" key="3">
    <source>
        <dbReference type="Proteomes" id="UP000442714"/>
    </source>
</evidence>
<evidence type="ECO:0000256" key="1">
    <source>
        <dbReference type="SAM" id="SignalP"/>
    </source>
</evidence>
<organism evidence="2 3">
    <name type="scientific">Pontixanthobacter aquaemixtae</name>
    <dbReference type="NCBI Taxonomy" id="1958940"/>
    <lineage>
        <taxon>Bacteria</taxon>
        <taxon>Pseudomonadati</taxon>
        <taxon>Pseudomonadota</taxon>
        <taxon>Alphaproteobacteria</taxon>
        <taxon>Sphingomonadales</taxon>
        <taxon>Erythrobacteraceae</taxon>
        <taxon>Pontixanthobacter</taxon>
    </lineage>
</organism>
<feature type="chain" id="PRO_5032899271" evidence="1">
    <location>
        <begin position="24"/>
        <end position="100"/>
    </location>
</feature>
<dbReference type="InterPro" id="IPR058067">
    <property type="entry name" value="CC_3452-like"/>
</dbReference>
<keyword evidence="1" id="KW-0732">Signal</keyword>
<gene>
    <name evidence="2" type="ORF">GRI41_12865</name>
</gene>
<sequence length="100" mass="10604">MTLALLYTVLTFGALTVPSPAEARGKAVYYTAELAAPAKEARTIIKGMVWHCEGTSCRAAKGNSRPVMTCKRLANKLGEVTAFTAKGEELVGEKLAKCNG</sequence>
<dbReference type="NCBIfam" id="NF047636">
    <property type="entry name" value="CC_3452_fam"/>
    <property type="match status" value="1"/>
</dbReference>
<name>A0A844ZTT3_9SPHN</name>
<feature type="signal peptide" evidence="1">
    <location>
        <begin position="1"/>
        <end position="23"/>
    </location>
</feature>
<accession>A0A844ZTT3</accession>
<dbReference type="EMBL" id="WTYX01000002">
    <property type="protein sequence ID" value="MXO91721.1"/>
    <property type="molecule type" value="Genomic_DNA"/>
</dbReference>